<evidence type="ECO:0000313" key="3">
    <source>
        <dbReference type="EMBL" id="ETW87117.1"/>
    </source>
</evidence>
<dbReference type="EMBL" id="KI925454">
    <property type="protein sequence ID" value="ETW87117.1"/>
    <property type="molecule type" value="Genomic_DNA"/>
</dbReference>
<evidence type="ECO:0000256" key="1">
    <source>
        <dbReference type="ARBA" id="ARBA00008987"/>
    </source>
</evidence>
<evidence type="ECO:0000259" key="2">
    <source>
        <dbReference type="Pfam" id="PF06110"/>
    </source>
</evidence>
<dbReference type="RefSeq" id="XP_009540347.1">
    <property type="nucleotide sequence ID" value="XM_009542052.1"/>
</dbReference>
<dbReference type="OrthoDB" id="78947at2759"/>
<dbReference type="InterPro" id="IPR010357">
    <property type="entry name" value="TXNDC17_dom"/>
</dbReference>
<dbReference type="eggNOG" id="KOG3425">
    <property type="taxonomic scope" value="Eukaryota"/>
</dbReference>
<proteinExistence type="inferred from homology"/>
<organism evidence="3 4">
    <name type="scientific">Heterobasidion irregulare (strain TC 32-1)</name>
    <dbReference type="NCBI Taxonomy" id="747525"/>
    <lineage>
        <taxon>Eukaryota</taxon>
        <taxon>Fungi</taxon>
        <taxon>Dikarya</taxon>
        <taxon>Basidiomycota</taxon>
        <taxon>Agaricomycotina</taxon>
        <taxon>Agaricomycetes</taxon>
        <taxon>Russulales</taxon>
        <taxon>Bondarzewiaceae</taxon>
        <taxon>Heterobasidion</taxon>
        <taxon>Heterobasidion annosum species complex</taxon>
    </lineage>
</organism>
<dbReference type="STRING" id="747525.W4KMS2"/>
<reference evidence="3 4" key="1">
    <citation type="journal article" date="2012" name="New Phytol.">
        <title>Insight into trade-off between wood decay and parasitism from the genome of a fungal forest pathogen.</title>
        <authorList>
            <person name="Olson A."/>
            <person name="Aerts A."/>
            <person name="Asiegbu F."/>
            <person name="Belbahri L."/>
            <person name="Bouzid O."/>
            <person name="Broberg A."/>
            <person name="Canback B."/>
            <person name="Coutinho P.M."/>
            <person name="Cullen D."/>
            <person name="Dalman K."/>
            <person name="Deflorio G."/>
            <person name="van Diepen L.T."/>
            <person name="Dunand C."/>
            <person name="Duplessis S."/>
            <person name="Durling M."/>
            <person name="Gonthier P."/>
            <person name="Grimwood J."/>
            <person name="Fossdal C.G."/>
            <person name="Hansson D."/>
            <person name="Henrissat B."/>
            <person name="Hietala A."/>
            <person name="Himmelstrand K."/>
            <person name="Hoffmeister D."/>
            <person name="Hogberg N."/>
            <person name="James T.Y."/>
            <person name="Karlsson M."/>
            <person name="Kohler A."/>
            <person name="Kues U."/>
            <person name="Lee Y.H."/>
            <person name="Lin Y.C."/>
            <person name="Lind M."/>
            <person name="Lindquist E."/>
            <person name="Lombard V."/>
            <person name="Lucas S."/>
            <person name="Lunden K."/>
            <person name="Morin E."/>
            <person name="Murat C."/>
            <person name="Park J."/>
            <person name="Raffaello T."/>
            <person name="Rouze P."/>
            <person name="Salamov A."/>
            <person name="Schmutz J."/>
            <person name="Solheim H."/>
            <person name="Stahlberg J."/>
            <person name="Velez H."/>
            <person name="de Vries R.P."/>
            <person name="Wiebenga A."/>
            <person name="Woodward S."/>
            <person name="Yakovlev I."/>
            <person name="Garbelotto M."/>
            <person name="Martin F."/>
            <person name="Grigoriev I.V."/>
            <person name="Stenlid J."/>
        </authorList>
    </citation>
    <scope>NUCLEOTIDE SEQUENCE [LARGE SCALE GENOMIC DNA]</scope>
    <source>
        <strain evidence="3 4">TC 32-1</strain>
    </source>
</reference>
<dbReference type="InterPro" id="IPR045108">
    <property type="entry name" value="TXNDC17-like"/>
</dbReference>
<dbReference type="Proteomes" id="UP000030671">
    <property type="component" value="Unassembled WGS sequence"/>
</dbReference>
<dbReference type="GO" id="GO:0047134">
    <property type="term" value="F:protein-disulfide reductase [NAD(P)H] activity"/>
    <property type="evidence" value="ECO:0007669"/>
    <property type="project" value="InterPro"/>
</dbReference>
<dbReference type="AlphaFoldDB" id="W4KMS2"/>
<dbReference type="InParanoid" id="W4KMS2"/>
<keyword evidence="4" id="KW-1185">Reference proteome</keyword>
<dbReference type="FunCoup" id="W4KMS2">
    <property type="interactions" value="294"/>
</dbReference>
<dbReference type="KEGG" id="hir:HETIRDRAFT_41809"/>
<sequence length="116" mass="13187">MPLYTASSPLEFSSWKDVQEKFVIFYASRDREGKMWCPDCRDVEDTVERTFAGADAPPALIIYVGQKPEWKAASNHFRDAPWYIEAIPTIVRVKDATEDARLVEGDIVSQLASFVK</sequence>
<accession>W4KMS2</accession>
<dbReference type="GO" id="GO:0005829">
    <property type="term" value="C:cytosol"/>
    <property type="evidence" value="ECO:0007669"/>
    <property type="project" value="TreeGrafter"/>
</dbReference>
<dbReference type="HOGENOM" id="CLU_120161_2_1_1"/>
<name>W4KMS2_HETIT</name>
<dbReference type="InterPro" id="IPR036249">
    <property type="entry name" value="Thioredoxin-like_sf"/>
</dbReference>
<evidence type="ECO:0000313" key="4">
    <source>
        <dbReference type="Proteomes" id="UP000030671"/>
    </source>
</evidence>
<feature type="domain" description="Thioredoxin" evidence="2">
    <location>
        <begin position="19"/>
        <end position="107"/>
    </location>
</feature>
<gene>
    <name evidence="3" type="ORF">HETIRDRAFT_41809</name>
</gene>
<comment type="similarity">
    <text evidence="1">Belongs to the thioredoxin family.</text>
</comment>
<dbReference type="PANTHER" id="PTHR12452">
    <property type="entry name" value="42-9-9 PROTEIN-RELATED"/>
    <property type="match status" value="1"/>
</dbReference>
<dbReference type="Pfam" id="PF06110">
    <property type="entry name" value="TXD17-like_Trx"/>
    <property type="match status" value="1"/>
</dbReference>
<dbReference type="Gene3D" id="3.40.30.10">
    <property type="entry name" value="Glutaredoxin"/>
    <property type="match status" value="1"/>
</dbReference>
<protein>
    <recommendedName>
        <fullName evidence="2">Thioredoxin domain-containing protein</fullName>
    </recommendedName>
</protein>
<dbReference type="GeneID" id="20673447"/>
<dbReference type="PANTHER" id="PTHR12452:SF0">
    <property type="entry name" value="THIOREDOXIN DOMAIN-CONTAINING PROTEIN 17"/>
    <property type="match status" value="1"/>
</dbReference>
<dbReference type="SUPFAM" id="SSF52833">
    <property type="entry name" value="Thioredoxin-like"/>
    <property type="match status" value="1"/>
</dbReference>